<dbReference type="InterPro" id="IPR036770">
    <property type="entry name" value="Ankyrin_rpt-contain_sf"/>
</dbReference>
<proteinExistence type="predicted"/>
<dbReference type="EMBL" id="DS113204">
    <property type="protein sequence ID" value="EAY19782.1"/>
    <property type="molecule type" value="Genomic_DNA"/>
</dbReference>
<evidence type="ECO:0000313" key="3">
    <source>
        <dbReference type="Proteomes" id="UP000001542"/>
    </source>
</evidence>
<dbReference type="RefSeq" id="XP_001580768.1">
    <property type="nucleotide sequence ID" value="XM_001580718.1"/>
</dbReference>
<dbReference type="STRING" id="5722.A2DIH8"/>
<dbReference type="Proteomes" id="UP000001542">
    <property type="component" value="Unassembled WGS sequence"/>
</dbReference>
<dbReference type="InParanoid" id="A2DIH8"/>
<dbReference type="PANTHER" id="PTHR24159">
    <property type="match status" value="1"/>
</dbReference>
<dbReference type="Gene3D" id="1.25.40.20">
    <property type="entry name" value="Ankyrin repeat-containing domain"/>
    <property type="match status" value="2"/>
</dbReference>
<dbReference type="PROSITE" id="PS50088">
    <property type="entry name" value="ANK_REPEAT"/>
    <property type="match status" value="1"/>
</dbReference>
<dbReference type="PROSITE" id="PS50297">
    <property type="entry name" value="ANK_REP_REGION"/>
    <property type="match status" value="1"/>
</dbReference>
<evidence type="ECO:0000256" key="1">
    <source>
        <dbReference type="PROSITE-ProRule" id="PRU00023"/>
    </source>
</evidence>
<dbReference type="PANTHER" id="PTHR24159:SF5">
    <property type="entry name" value="ANK_REP_REGION DOMAIN-CONTAINING PROTEIN"/>
    <property type="match status" value="1"/>
</dbReference>
<reference evidence="2" key="2">
    <citation type="journal article" date="2007" name="Science">
        <title>Draft genome sequence of the sexually transmitted pathogen Trichomonas vaginalis.</title>
        <authorList>
            <person name="Carlton J.M."/>
            <person name="Hirt R.P."/>
            <person name="Silva J.C."/>
            <person name="Delcher A.L."/>
            <person name="Schatz M."/>
            <person name="Zhao Q."/>
            <person name="Wortman J.R."/>
            <person name="Bidwell S.L."/>
            <person name="Alsmark U.C.M."/>
            <person name="Besteiro S."/>
            <person name="Sicheritz-Ponten T."/>
            <person name="Noel C.J."/>
            <person name="Dacks J.B."/>
            <person name="Foster P.G."/>
            <person name="Simillion C."/>
            <person name="Van de Peer Y."/>
            <person name="Miranda-Saavedra D."/>
            <person name="Barton G.J."/>
            <person name="Westrop G.D."/>
            <person name="Mueller S."/>
            <person name="Dessi D."/>
            <person name="Fiori P.L."/>
            <person name="Ren Q."/>
            <person name="Paulsen I."/>
            <person name="Zhang H."/>
            <person name="Bastida-Corcuera F.D."/>
            <person name="Simoes-Barbosa A."/>
            <person name="Brown M.T."/>
            <person name="Hayes R.D."/>
            <person name="Mukherjee M."/>
            <person name="Okumura C.Y."/>
            <person name="Schneider R."/>
            <person name="Smith A.J."/>
            <person name="Vanacova S."/>
            <person name="Villalvazo M."/>
            <person name="Haas B.J."/>
            <person name="Pertea M."/>
            <person name="Feldblyum T.V."/>
            <person name="Utterback T.R."/>
            <person name="Shu C.L."/>
            <person name="Osoegawa K."/>
            <person name="de Jong P.J."/>
            <person name="Hrdy I."/>
            <person name="Horvathova L."/>
            <person name="Zubacova Z."/>
            <person name="Dolezal P."/>
            <person name="Malik S.B."/>
            <person name="Logsdon J.M. Jr."/>
            <person name="Henze K."/>
            <person name="Gupta A."/>
            <person name="Wang C.C."/>
            <person name="Dunne R.L."/>
            <person name="Upcroft J.A."/>
            <person name="Upcroft P."/>
            <person name="White O."/>
            <person name="Salzberg S.L."/>
            <person name="Tang P."/>
            <person name="Chiu C.-H."/>
            <person name="Lee Y.-S."/>
            <person name="Embley T.M."/>
            <person name="Coombs G.H."/>
            <person name="Mottram J.C."/>
            <person name="Tachezy J."/>
            <person name="Fraser-Liggett C.M."/>
            <person name="Johnson P.J."/>
        </authorList>
    </citation>
    <scope>NUCLEOTIDE SEQUENCE [LARGE SCALE GENOMIC DNA]</scope>
    <source>
        <strain evidence="2">G3</strain>
    </source>
</reference>
<protein>
    <submittedName>
        <fullName evidence="2">Uncharacterized protein</fullName>
    </submittedName>
</protein>
<keyword evidence="1" id="KW-0040">ANK repeat</keyword>
<dbReference type="AlphaFoldDB" id="A2DIH8"/>
<dbReference type="SUPFAM" id="SSF48403">
    <property type="entry name" value="Ankyrin repeat"/>
    <property type="match status" value="1"/>
</dbReference>
<keyword evidence="3" id="KW-1185">Reference proteome</keyword>
<organism evidence="2 3">
    <name type="scientific">Trichomonas vaginalis (strain ATCC PRA-98 / G3)</name>
    <dbReference type="NCBI Taxonomy" id="412133"/>
    <lineage>
        <taxon>Eukaryota</taxon>
        <taxon>Metamonada</taxon>
        <taxon>Parabasalia</taxon>
        <taxon>Trichomonadida</taxon>
        <taxon>Trichomonadidae</taxon>
        <taxon>Trichomonas</taxon>
    </lineage>
</organism>
<dbReference type="VEuPathDB" id="TrichDB:TVAGG3_0600620"/>
<gene>
    <name evidence="2" type="ORF">TVAG_178260</name>
</gene>
<dbReference type="KEGG" id="tva:5465312"/>
<dbReference type="Pfam" id="PF12796">
    <property type="entry name" value="Ank_2"/>
    <property type="match status" value="1"/>
</dbReference>
<name>A2DIH8_TRIV3</name>
<dbReference type="SMART" id="SM00248">
    <property type="entry name" value="ANK"/>
    <property type="match status" value="4"/>
</dbReference>
<feature type="repeat" description="ANK" evidence="1">
    <location>
        <begin position="359"/>
        <end position="386"/>
    </location>
</feature>
<dbReference type="InterPro" id="IPR002110">
    <property type="entry name" value="Ankyrin_rpt"/>
</dbReference>
<accession>A2DIH8</accession>
<evidence type="ECO:0000313" key="2">
    <source>
        <dbReference type="EMBL" id="EAY19782.1"/>
    </source>
</evidence>
<dbReference type="VEuPathDB" id="TrichDB:TVAG_178260"/>
<reference evidence="2" key="1">
    <citation type="submission" date="2006-10" db="EMBL/GenBank/DDBJ databases">
        <authorList>
            <person name="Amadeo P."/>
            <person name="Zhao Q."/>
            <person name="Wortman J."/>
            <person name="Fraser-Liggett C."/>
            <person name="Carlton J."/>
        </authorList>
    </citation>
    <scope>NUCLEOTIDE SEQUENCE</scope>
    <source>
        <strain evidence="2">G3</strain>
    </source>
</reference>
<dbReference type="SMR" id="A2DIH8"/>
<sequence>MHQQPHRLKGFLKDIVLSDELIDLEQIMNQIHHLNSENIENVCNDIKNHITCYPFHNEIINNVISNLLKPERPNKYLYQNLRSMLKGKVRNDKDDDFLVYDRDSCTIDEFVIRKSNIDEFIEIFSNCNPSDYELNTYLLFAAKYGKVHTFKFLLLNGARITSTITYDAIFGQNFEIIHECFINGCKFENEFELALSIHNNVIADWILSNFNPRLCTIDFAYIAGNIRGIIFLLKNGAKMQLRSGLSLLNAYFEKTHPFVTSLINSLLENLCSLNKHDASKMLYYLSLASGRTYKYEHGVDDTFKKILRSGADPNYFDEDGKYSFVHIAVNYNNLDLLKLFLNCGSYIELQTGYIDENHCNMTPLGLACKNGSLEIVKYLIEKGANLFHFAWHSNILDLAMESRNQEVIGLIRSLYK</sequence>